<keyword evidence="1" id="KW-0472">Membrane</keyword>
<sequence>MLALVLAMTTLINNPHFMHSYQIFYSDFGSKTAPEAPLRWRYLVAGVGVPVIAVIFYLWCIVTLNVGLMAQAANVMLFLVGWHYVKQGYGILIVESVLKRAFFSDPEKRLLRWNALSVWLASWMYFNRLLGEFEIYGFTYYAISVPDAVYLPTLVFCVGAGVLTAGMLIRKALKTRLPLNGLLAYATSSYVWLIIGYVHPLTALVIPAFHSLQYLAIVWRYQLNKNEYDADGDGSLFGGLVRTTPARAATLKFILLGMVLGVIFFYAIPFALDLAIAYREEVFGTTMFLFAIWVFINIHHYFMDNVIWRRDNPTIKEHLFS</sequence>
<dbReference type="OrthoDB" id="7056790at2"/>
<reference evidence="3" key="1">
    <citation type="submission" date="2018-12" db="EMBL/GenBank/DDBJ databases">
        <title>Complete genome sequence of Roseovarius sp. MME-070.</title>
        <authorList>
            <person name="Nam Y.-D."/>
            <person name="Kang J."/>
            <person name="Chung W.-H."/>
            <person name="Park Y.S."/>
        </authorList>
    </citation>
    <scope>NUCLEOTIDE SEQUENCE [LARGE SCALE GENOMIC DNA]</scope>
    <source>
        <strain evidence="3">MME-070</strain>
    </source>
</reference>
<dbReference type="AlphaFoldDB" id="A0A6I6IVK8"/>
<gene>
    <name evidence="2" type="ORF">EI983_18860</name>
</gene>
<dbReference type="Proteomes" id="UP000428330">
    <property type="component" value="Chromosome"/>
</dbReference>
<evidence type="ECO:0000313" key="2">
    <source>
        <dbReference type="EMBL" id="QGY00213.1"/>
    </source>
</evidence>
<feature type="transmembrane region" description="Helical" evidence="1">
    <location>
        <begin position="201"/>
        <end position="219"/>
    </location>
</feature>
<keyword evidence="1" id="KW-0812">Transmembrane</keyword>
<evidence type="ECO:0000313" key="3">
    <source>
        <dbReference type="Proteomes" id="UP000428330"/>
    </source>
</evidence>
<feature type="transmembrane region" description="Helical" evidence="1">
    <location>
        <begin position="138"/>
        <end position="165"/>
    </location>
</feature>
<feature type="transmembrane region" description="Helical" evidence="1">
    <location>
        <begin position="253"/>
        <end position="276"/>
    </location>
</feature>
<name>A0A6I6IVK8_9RHOB</name>
<feature type="transmembrane region" description="Helical" evidence="1">
    <location>
        <begin position="44"/>
        <end position="68"/>
    </location>
</feature>
<accession>A0A6I6IVK8</accession>
<evidence type="ECO:0000256" key="1">
    <source>
        <dbReference type="SAM" id="Phobius"/>
    </source>
</evidence>
<keyword evidence="3" id="KW-1185">Reference proteome</keyword>
<dbReference type="RefSeq" id="WP_157708893.1">
    <property type="nucleotide sequence ID" value="NZ_CP034348.1"/>
</dbReference>
<organism evidence="2 3">
    <name type="scientific">Roseovarius faecimaris</name>
    <dbReference type="NCBI Taxonomy" id="2494550"/>
    <lineage>
        <taxon>Bacteria</taxon>
        <taxon>Pseudomonadati</taxon>
        <taxon>Pseudomonadota</taxon>
        <taxon>Alphaproteobacteria</taxon>
        <taxon>Rhodobacterales</taxon>
        <taxon>Roseobacteraceae</taxon>
        <taxon>Roseovarius</taxon>
    </lineage>
</organism>
<dbReference type="KEGG" id="rom:EI983_18860"/>
<proteinExistence type="predicted"/>
<feature type="transmembrane region" description="Helical" evidence="1">
    <location>
        <begin position="282"/>
        <end position="302"/>
    </location>
</feature>
<dbReference type="EMBL" id="CP034348">
    <property type="protein sequence ID" value="QGY00213.1"/>
    <property type="molecule type" value="Genomic_DNA"/>
</dbReference>
<keyword evidence="1" id="KW-1133">Transmembrane helix</keyword>
<protein>
    <submittedName>
        <fullName evidence="2">Uncharacterized protein</fullName>
    </submittedName>
</protein>